<evidence type="ECO:0000313" key="2">
    <source>
        <dbReference type="EMBL" id="KKO08578.1"/>
    </source>
</evidence>
<name>A0A0F9W8E7_9ZZZZ</name>
<accession>A0A0F9W8E7</accession>
<proteinExistence type="predicted"/>
<feature type="compositionally biased region" description="Basic and acidic residues" evidence="1">
    <location>
        <begin position="12"/>
        <end position="27"/>
    </location>
</feature>
<feature type="region of interest" description="Disordered" evidence="1">
    <location>
        <begin position="1"/>
        <end position="27"/>
    </location>
</feature>
<feature type="compositionally biased region" description="Polar residues" evidence="1">
    <location>
        <begin position="1"/>
        <end position="10"/>
    </location>
</feature>
<comment type="caution">
    <text evidence="2">The sequence shown here is derived from an EMBL/GenBank/DDBJ whole genome shotgun (WGS) entry which is preliminary data.</text>
</comment>
<feature type="region of interest" description="Disordered" evidence="1">
    <location>
        <begin position="228"/>
        <end position="258"/>
    </location>
</feature>
<organism evidence="2">
    <name type="scientific">marine sediment metagenome</name>
    <dbReference type="NCBI Taxonomy" id="412755"/>
    <lineage>
        <taxon>unclassified sequences</taxon>
        <taxon>metagenomes</taxon>
        <taxon>ecological metagenomes</taxon>
    </lineage>
</organism>
<reference evidence="2" key="1">
    <citation type="journal article" date="2015" name="Nature">
        <title>Complex archaea that bridge the gap between prokaryotes and eukaryotes.</title>
        <authorList>
            <person name="Spang A."/>
            <person name="Saw J.H."/>
            <person name="Jorgensen S.L."/>
            <person name="Zaremba-Niedzwiedzka K."/>
            <person name="Martijn J."/>
            <person name="Lind A.E."/>
            <person name="van Eijk R."/>
            <person name="Schleper C."/>
            <person name="Guy L."/>
            <person name="Ettema T.J."/>
        </authorList>
    </citation>
    <scope>NUCLEOTIDE SEQUENCE</scope>
</reference>
<sequence>MKEDVQQQTFDGVRDAKKKDEREYRDPQDIGIEVARGGKMRMAGEYVEDYDKFPHMIIPGDDGLYRAHVPAAVALAWTTPEERAQIRERLPEGAHHSSDEVMAMVAELNVWKHAIAEITRTDEDSLTVVDGIPVTSWAGKDVRRHEGVTVEDYKAYLYEPYRPPSKGGNTTALHIHRFTLEGKQYSFFARGSKKWIFKSDEASFDYIVTEEGYRNVIPTSVVTKDAKGKVIQRGNRTRKKTLRTAQTRPPGSRREQRD</sequence>
<dbReference type="EMBL" id="LAZR01000009">
    <property type="protein sequence ID" value="KKO08578.1"/>
    <property type="molecule type" value="Genomic_DNA"/>
</dbReference>
<dbReference type="AlphaFoldDB" id="A0A0F9W8E7"/>
<protein>
    <submittedName>
        <fullName evidence="2">Uncharacterized protein</fullName>
    </submittedName>
</protein>
<gene>
    <name evidence="2" type="ORF">LCGC14_0045180</name>
</gene>
<evidence type="ECO:0000256" key="1">
    <source>
        <dbReference type="SAM" id="MobiDB-lite"/>
    </source>
</evidence>